<evidence type="ECO:0000313" key="1">
    <source>
        <dbReference type="EMBL" id="ELY36431.1"/>
    </source>
</evidence>
<keyword evidence="2" id="KW-1185">Reference proteome</keyword>
<evidence type="ECO:0000313" key="2">
    <source>
        <dbReference type="Proteomes" id="UP000011599"/>
    </source>
</evidence>
<dbReference type="PATRIC" id="fig|1114856.3.peg.4356"/>
<comment type="caution">
    <text evidence="1">The sequence shown here is derived from an EMBL/GenBank/DDBJ whole genome shotgun (WGS) entry which is preliminary data.</text>
</comment>
<organism evidence="1 2">
    <name type="scientific">Natronorubrum tibetense GA33</name>
    <dbReference type="NCBI Taxonomy" id="1114856"/>
    <lineage>
        <taxon>Archaea</taxon>
        <taxon>Methanobacteriati</taxon>
        <taxon>Methanobacteriota</taxon>
        <taxon>Stenosarchaea group</taxon>
        <taxon>Halobacteria</taxon>
        <taxon>Halobacteriales</taxon>
        <taxon>Natrialbaceae</taxon>
        <taxon>Natronorubrum</taxon>
    </lineage>
</organism>
<name>L9VH91_9EURY</name>
<dbReference type="eggNOG" id="arCOG11487">
    <property type="taxonomic scope" value="Archaea"/>
</dbReference>
<dbReference type="STRING" id="1114856.GCA_000383975_01778"/>
<dbReference type="OrthoDB" id="166436at2157"/>
<dbReference type="PROSITE" id="PS51257">
    <property type="entry name" value="PROKAR_LIPOPROTEIN"/>
    <property type="match status" value="1"/>
</dbReference>
<reference evidence="1 2" key="1">
    <citation type="journal article" date="2014" name="PLoS Genet.">
        <title>Phylogenetically driven sequencing of extremely halophilic archaea reveals strategies for static and dynamic osmo-response.</title>
        <authorList>
            <person name="Becker E.A."/>
            <person name="Seitzer P.M."/>
            <person name="Tritt A."/>
            <person name="Larsen D."/>
            <person name="Krusor M."/>
            <person name="Yao A.I."/>
            <person name="Wu D."/>
            <person name="Madern D."/>
            <person name="Eisen J.A."/>
            <person name="Darling A.E."/>
            <person name="Facciotti M.T."/>
        </authorList>
    </citation>
    <scope>NUCLEOTIDE SEQUENCE [LARGE SCALE GENOMIC DNA]</scope>
    <source>
        <strain evidence="1 2">GA33</strain>
    </source>
</reference>
<gene>
    <name evidence="1" type="ORF">C496_21117</name>
</gene>
<accession>L9VH91</accession>
<dbReference type="Proteomes" id="UP000011599">
    <property type="component" value="Unassembled WGS sequence"/>
</dbReference>
<dbReference type="RefSeq" id="WP_006092479.1">
    <property type="nucleotide sequence ID" value="NZ_AOHW01000051.1"/>
</dbReference>
<proteinExistence type="predicted"/>
<protein>
    <submittedName>
        <fullName evidence="1">Uncharacterized protein</fullName>
    </submittedName>
</protein>
<dbReference type="Gene3D" id="2.60.120.380">
    <property type="match status" value="1"/>
</dbReference>
<dbReference type="EMBL" id="AOHW01000051">
    <property type="protein sequence ID" value="ELY36431.1"/>
    <property type="molecule type" value="Genomic_DNA"/>
</dbReference>
<sequence length="115" mass="11936">MYRRAVLAGPTAVLLAGCSEVTGLMDGGYVDDTLQDEEPTEFSAEAGEELTVSVDVREVSEGSAVSVQLAEVGEGPLDARSVEESDSYDVTVKSDGTHVVTVTNGAADVTVEPVE</sequence>
<dbReference type="AlphaFoldDB" id="L9VH91"/>